<evidence type="ECO:0000256" key="3">
    <source>
        <dbReference type="ARBA" id="ARBA00022679"/>
    </source>
</evidence>
<reference evidence="14 15" key="1">
    <citation type="submission" date="2023-11" db="EMBL/GenBank/DDBJ databases">
        <title>Dfirmibasis_genome.</title>
        <authorList>
            <person name="Edelbroek B."/>
            <person name="Kjellin J."/>
            <person name="Jerlstrom-Hultqvist J."/>
            <person name="Soderbom F."/>
        </authorList>
    </citation>
    <scope>NUCLEOTIDE SEQUENCE [LARGE SCALE GENOMIC DNA]</scope>
    <source>
        <strain evidence="14 15">TNS-C-14</strain>
    </source>
</reference>
<dbReference type="InterPro" id="IPR009060">
    <property type="entry name" value="UBA-like_sf"/>
</dbReference>
<dbReference type="InterPro" id="IPR017907">
    <property type="entry name" value="Znf_RING_CS"/>
</dbReference>
<dbReference type="Pfam" id="PF02845">
    <property type="entry name" value="CUE"/>
    <property type="match status" value="1"/>
</dbReference>
<evidence type="ECO:0000259" key="12">
    <source>
        <dbReference type="PROSITE" id="PS51140"/>
    </source>
</evidence>
<dbReference type="InterPro" id="IPR003892">
    <property type="entry name" value="CUE"/>
</dbReference>
<evidence type="ECO:0000256" key="7">
    <source>
        <dbReference type="ARBA" id="ARBA00022786"/>
    </source>
</evidence>
<dbReference type="Pfam" id="PF01485">
    <property type="entry name" value="IBR"/>
    <property type="match status" value="2"/>
</dbReference>
<dbReference type="GO" id="GO:0016567">
    <property type="term" value="P:protein ubiquitination"/>
    <property type="evidence" value="ECO:0007669"/>
    <property type="project" value="InterPro"/>
</dbReference>
<evidence type="ECO:0000256" key="1">
    <source>
        <dbReference type="ARBA" id="ARBA00001798"/>
    </source>
</evidence>
<keyword evidence="7" id="KW-0833">Ubl conjugation pathway</keyword>
<keyword evidence="4" id="KW-0479">Metal-binding</keyword>
<comment type="catalytic activity">
    <reaction evidence="1">
        <text>[E2 ubiquitin-conjugating enzyme]-S-ubiquitinyl-L-cysteine + [acceptor protein]-L-lysine = [E2 ubiquitin-conjugating enzyme]-L-cysteine + [acceptor protein]-N(6)-ubiquitinyl-L-lysine.</text>
        <dbReference type="EC" id="2.3.2.31"/>
    </reaction>
</comment>
<dbReference type="EC" id="2.3.2.31" evidence="2"/>
<dbReference type="SMART" id="SM00546">
    <property type="entry name" value="CUE"/>
    <property type="match status" value="1"/>
</dbReference>
<dbReference type="PANTHER" id="PTHR11685">
    <property type="entry name" value="RBR FAMILY RING FINGER AND IBR DOMAIN-CONTAINING"/>
    <property type="match status" value="1"/>
</dbReference>
<dbReference type="GO" id="GO:0043130">
    <property type="term" value="F:ubiquitin binding"/>
    <property type="evidence" value="ECO:0007669"/>
    <property type="project" value="InterPro"/>
</dbReference>
<accession>A0AAN7U2N3</accession>
<dbReference type="SMART" id="SM00647">
    <property type="entry name" value="IBR"/>
    <property type="match status" value="2"/>
</dbReference>
<dbReference type="Gene3D" id="2.20.25.20">
    <property type="match status" value="1"/>
</dbReference>
<dbReference type="EMBL" id="JAVFKY010000002">
    <property type="protein sequence ID" value="KAK5580632.1"/>
    <property type="molecule type" value="Genomic_DNA"/>
</dbReference>
<dbReference type="CDD" id="cd20335">
    <property type="entry name" value="BRcat_RBR"/>
    <property type="match status" value="1"/>
</dbReference>
<protein>
    <recommendedName>
        <fullName evidence="2">RBR-type E3 ubiquitin transferase</fullName>
        <ecNumber evidence="2">2.3.2.31</ecNumber>
    </recommendedName>
</protein>
<dbReference type="Gene3D" id="3.30.40.10">
    <property type="entry name" value="Zinc/RING finger domain, C3HC4 (zinc finger)"/>
    <property type="match status" value="1"/>
</dbReference>
<gene>
    <name evidence="14" type="ORF">RB653_000654</name>
</gene>
<dbReference type="Gene3D" id="1.20.120.1750">
    <property type="match status" value="1"/>
</dbReference>
<feature type="domain" description="CUE" evidence="12">
    <location>
        <begin position="2"/>
        <end position="45"/>
    </location>
</feature>
<dbReference type="PROSITE" id="PS51140">
    <property type="entry name" value="CUE"/>
    <property type="match status" value="1"/>
</dbReference>
<evidence type="ECO:0000256" key="5">
    <source>
        <dbReference type="ARBA" id="ARBA00022737"/>
    </source>
</evidence>
<feature type="region of interest" description="Disordered" evidence="10">
    <location>
        <begin position="61"/>
        <end position="84"/>
    </location>
</feature>
<dbReference type="GO" id="GO:0008270">
    <property type="term" value="F:zinc ion binding"/>
    <property type="evidence" value="ECO:0007669"/>
    <property type="project" value="UniProtKB-KW"/>
</dbReference>
<evidence type="ECO:0000256" key="8">
    <source>
        <dbReference type="ARBA" id="ARBA00022833"/>
    </source>
</evidence>
<sequence>METNNHISTILDLFPNLTIKQVTDCLKTCNDNIEQTINYLVENIDIVTSITTTERGGNNIKSTDDLIKNSTTTSSSSSSYKTEEEIENERLFKEFMENESKQSEIKNNEKRHLCMVCYCDLPITDFYILDECNHKYCNDCLNAHYTMQVRGGYSNLKCPFPTCKYYPTYQEIQHILSKQYFEKYDKTLVTVHLNNEKNLRYCPEVDCGAPIILPPNFDKTVSPTIECSNQECLSSYCLNCREESHKGLTCKEFETLKAELSQLLEIKENERGLRRTEYLLFSENVNPHKPLSKKTRNRLFLMAKKWARGVDLKILELKLSAPTLKWVVQNTKQCPACNIIIEKIDGCNSMECVCGTNFCYGCGNKRSDHSHIRFPC</sequence>
<dbReference type="PROSITE" id="PS00518">
    <property type="entry name" value="ZF_RING_1"/>
    <property type="match status" value="1"/>
</dbReference>
<dbReference type="SUPFAM" id="SSF46934">
    <property type="entry name" value="UBA-like"/>
    <property type="match status" value="1"/>
</dbReference>
<evidence type="ECO:0000313" key="15">
    <source>
        <dbReference type="Proteomes" id="UP001344447"/>
    </source>
</evidence>
<evidence type="ECO:0000256" key="10">
    <source>
        <dbReference type="SAM" id="MobiDB-lite"/>
    </source>
</evidence>
<dbReference type="PROSITE" id="PS51873">
    <property type="entry name" value="TRIAD"/>
    <property type="match status" value="1"/>
</dbReference>
<feature type="domain" description="RING-type" evidence="11">
    <location>
        <begin position="114"/>
        <end position="159"/>
    </location>
</feature>
<dbReference type="FunFam" id="3.30.40.10:FF:000137">
    <property type="entry name" value="RanBP-type and C3HC4-type zinc finger-containing protein 1"/>
    <property type="match status" value="1"/>
</dbReference>
<keyword evidence="8" id="KW-0862">Zinc</keyword>
<evidence type="ECO:0000259" key="11">
    <source>
        <dbReference type="PROSITE" id="PS50089"/>
    </source>
</evidence>
<feature type="compositionally biased region" description="Low complexity" evidence="10">
    <location>
        <begin position="70"/>
        <end position="79"/>
    </location>
</feature>
<dbReference type="Gene3D" id="1.10.8.10">
    <property type="entry name" value="DNA helicase RuvA subunit, C-terminal domain"/>
    <property type="match status" value="1"/>
</dbReference>
<evidence type="ECO:0000256" key="4">
    <source>
        <dbReference type="ARBA" id="ARBA00022723"/>
    </source>
</evidence>
<evidence type="ECO:0000256" key="6">
    <source>
        <dbReference type="ARBA" id="ARBA00022771"/>
    </source>
</evidence>
<proteinExistence type="predicted"/>
<evidence type="ECO:0000313" key="14">
    <source>
        <dbReference type="EMBL" id="KAK5580632.1"/>
    </source>
</evidence>
<dbReference type="InterPro" id="IPR013083">
    <property type="entry name" value="Znf_RING/FYVE/PHD"/>
</dbReference>
<feature type="domain" description="RING-type" evidence="13">
    <location>
        <begin position="110"/>
        <end position="376"/>
    </location>
</feature>
<keyword evidence="3" id="KW-0808">Transferase</keyword>
<keyword evidence="6 9" id="KW-0863">Zinc-finger</keyword>
<dbReference type="InterPro" id="IPR001841">
    <property type="entry name" value="Znf_RING"/>
</dbReference>
<dbReference type="CDD" id="cd14374">
    <property type="entry name" value="CUE1_Cue2p_like"/>
    <property type="match status" value="1"/>
</dbReference>
<evidence type="ECO:0000256" key="9">
    <source>
        <dbReference type="PROSITE-ProRule" id="PRU00175"/>
    </source>
</evidence>
<keyword evidence="5" id="KW-0677">Repeat</keyword>
<dbReference type="AlphaFoldDB" id="A0AAN7U2N3"/>
<organism evidence="14 15">
    <name type="scientific">Dictyostelium firmibasis</name>
    <dbReference type="NCBI Taxonomy" id="79012"/>
    <lineage>
        <taxon>Eukaryota</taxon>
        <taxon>Amoebozoa</taxon>
        <taxon>Evosea</taxon>
        <taxon>Eumycetozoa</taxon>
        <taxon>Dictyostelia</taxon>
        <taxon>Dictyosteliales</taxon>
        <taxon>Dictyosteliaceae</taxon>
        <taxon>Dictyostelium</taxon>
    </lineage>
</organism>
<name>A0AAN7U2N3_9MYCE</name>
<dbReference type="Proteomes" id="UP001344447">
    <property type="component" value="Unassembled WGS sequence"/>
</dbReference>
<keyword evidence="15" id="KW-1185">Reference proteome</keyword>
<evidence type="ECO:0000259" key="13">
    <source>
        <dbReference type="PROSITE" id="PS51873"/>
    </source>
</evidence>
<dbReference type="SUPFAM" id="SSF57850">
    <property type="entry name" value="RING/U-box"/>
    <property type="match status" value="3"/>
</dbReference>
<dbReference type="PROSITE" id="PS50089">
    <property type="entry name" value="ZF_RING_2"/>
    <property type="match status" value="1"/>
</dbReference>
<evidence type="ECO:0000256" key="2">
    <source>
        <dbReference type="ARBA" id="ARBA00012251"/>
    </source>
</evidence>
<dbReference type="GO" id="GO:0061630">
    <property type="term" value="F:ubiquitin protein ligase activity"/>
    <property type="evidence" value="ECO:0007669"/>
    <property type="project" value="UniProtKB-EC"/>
</dbReference>
<comment type="caution">
    <text evidence="14">The sequence shown here is derived from an EMBL/GenBank/DDBJ whole genome shotgun (WGS) entry which is preliminary data.</text>
</comment>
<dbReference type="InterPro" id="IPR044066">
    <property type="entry name" value="TRIAD_supradom"/>
</dbReference>
<dbReference type="InterPro" id="IPR031127">
    <property type="entry name" value="E3_UB_ligase_RBR"/>
</dbReference>
<dbReference type="InterPro" id="IPR002867">
    <property type="entry name" value="IBR_dom"/>
</dbReference>
<dbReference type="InterPro" id="IPR041809">
    <property type="entry name" value="CUE2_CUE1"/>
</dbReference>